<organism evidence="2 3">
    <name type="scientific">Piloderma croceum (strain F 1598)</name>
    <dbReference type="NCBI Taxonomy" id="765440"/>
    <lineage>
        <taxon>Eukaryota</taxon>
        <taxon>Fungi</taxon>
        <taxon>Dikarya</taxon>
        <taxon>Basidiomycota</taxon>
        <taxon>Agaricomycotina</taxon>
        <taxon>Agaricomycetes</taxon>
        <taxon>Agaricomycetidae</taxon>
        <taxon>Atheliales</taxon>
        <taxon>Atheliaceae</taxon>
        <taxon>Piloderma</taxon>
    </lineage>
</organism>
<accession>A0A0C3FSP1</accession>
<dbReference type="Proteomes" id="UP000054166">
    <property type="component" value="Unassembled WGS sequence"/>
</dbReference>
<evidence type="ECO:0000313" key="2">
    <source>
        <dbReference type="EMBL" id="KIM82679.1"/>
    </source>
</evidence>
<reference evidence="3" key="2">
    <citation type="submission" date="2015-01" db="EMBL/GenBank/DDBJ databases">
        <title>Evolutionary Origins and Diversification of the Mycorrhizal Mutualists.</title>
        <authorList>
            <consortium name="DOE Joint Genome Institute"/>
            <consortium name="Mycorrhizal Genomics Consortium"/>
            <person name="Kohler A."/>
            <person name="Kuo A."/>
            <person name="Nagy L.G."/>
            <person name="Floudas D."/>
            <person name="Copeland A."/>
            <person name="Barry K.W."/>
            <person name="Cichocki N."/>
            <person name="Veneault-Fourrey C."/>
            <person name="LaButti K."/>
            <person name="Lindquist E.A."/>
            <person name="Lipzen A."/>
            <person name="Lundell T."/>
            <person name="Morin E."/>
            <person name="Murat C."/>
            <person name="Riley R."/>
            <person name="Ohm R."/>
            <person name="Sun H."/>
            <person name="Tunlid A."/>
            <person name="Henrissat B."/>
            <person name="Grigoriev I.V."/>
            <person name="Hibbett D.S."/>
            <person name="Martin F."/>
        </authorList>
    </citation>
    <scope>NUCLEOTIDE SEQUENCE [LARGE SCALE GENOMIC DNA]</scope>
    <source>
        <strain evidence="3">F 1598</strain>
    </source>
</reference>
<dbReference type="STRING" id="765440.A0A0C3FSP1"/>
<dbReference type="HOGENOM" id="CLU_1687328_0_0_1"/>
<name>A0A0C3FSP1_PILCF</name>
<proteinExistence type="predicted"/>
<dbReference type="AlphaFoldDB" id="A0A0C3FSP1"/>
<dbReference type="EMBL" id="KN832993">
    <property type="protein sequence ID" value="KIM82679.1"/>
    <property type="molecule type" value="Genomic_DNA"/>
</dbReference>
<feature type="region of interest" description="Disordered" evidence="1">
    <location>
        <begin position="24"/>
        <end position="43"/>
    </location>
</feature>
<protein>
    <submittedName>
        <fullName evidence="2">Uncharacterized protein</fullName>
    </submittedName>
</protein>
<keyword evidence="3" id="KW-1185">Reference proteome</keyword>
<evidence type="ECO:0000256" key="1">
    <source>
        <dbReference type="SAM" id="MobiDB-lite"/>
    </source>
</evidence>
<evidence type="ECO:0000313" key="3">
    <source>
        <dbReference type="Proteomes" id="UP000054166"/>
    </source>
</evidence>
<sequence length="156" mass="17066">MHSKASAALDAASASQDTAGYATSAPSTTFSGSQQKINNNRHSRAFNQTIRRANYEKATFTFLRLGNARGWLAGSSPLGISQYTGLYALHRLYTITISNQGVGSGELDFWGVYRAGAVCPRIEAYVGSHFTSVLELLSRYSTRHYVDIHPLVRNMA</sequence>
<dbReference type="InParanoid" id="A0A0C3FSP1"/>
<dbReference type="OrthoDB" id="422427at2759"/>
<reference evidence="2 3" key="1">
    <citation type="submission" date="2014-04" db="EMBL/GenBank/DDBJ databases">
        <authorList>
            <consortium name="DOE Joint Genome Institute"/>
            <person name="Kuo A."/>
            <person name="Tarkka M."/>
            <person name="Buscot F."/>
            <person name="Kohler A."/>
            <person name="Nagy L.G."/>
            <person name="Floudas D."/>
            <person name="Copeland A."/>
            <person name="Barry K.W."/>
            <person name="Cichocki N."/>
            <person name="Veneault-Fourrey C."/>
            <person name="LaButti K."/>
            <person name="Lindquist E.A."/>
            <person name="Lipzen A."/>
            <person name="Lundell T."/>
            <person name="Morin E."/>
            <person name="Murat C."/>
            <person name="Sun H."/>
            <person name="Tunlid A."/>
            <person name="Henrissat B."/>
            <person name="Grigoriev I.V."/>
            <person name="Hibbett D.S."/>
            <person name="Martin F."/>
            <person name="Nordberg H.P."/>
            <person name="Cantor M.N."/>
            <person name="Hua S.X."/>
        </authorList>
    </citation>
    <scope>NUCLEOTIDE SEQUENCE [LARGE SCALE GENOMIC DNA]</scope>
    <source>
        <strain evidence="2 3">F 1598</strain>
    </source>
</reference>
<feature type="compositionally biased region" description="Polar residues" evidence="1">
    <location>
        <begin position="24"/>
        <end position="38"/>
    </location>
</feature>
<gene>
    <name evidence="2" type="ORF">PILCRDRAFT_453917</name>
</gene>